<accession>A0A6B0GQL7</accession>
<dbReference type="InterPro" id="IPR055966">
    <property type="entry name" value="DUF7544"/>
</dbReference>
<dbReference type="RefSeq" id="WP_158206616.1">
    <property type="nucleotide sequence ID" value="NZ_WSZK01000049.1"/>
</dbReference>
<feature type="transmembrane region" description="Helical" evidence="1">
    <location>
        <begin position="171"/>
        <end position="204"/>
    </location>
</feature>
<dbReference type="EMBL" id="WSZK01000049">
    <property type="protein sequence ID" value="MWG36970.1"/>
    <property type="molecule type" value="Genomic_DNA"/>
</dbReference>
<feature type="transmembrane region" description="Helical" evidence="1">
    <location>
        <begin position="132"/>
        <end position="159"/>
    </location>
</feature>
<name>A0A6B0GQL7_9EURY</name>
<keyword evidence="3" id="KW-1185">Reference proteome</keyword>
<keyword evidence="1" id="KW-0812">Transmembrane</keyword>
<dbReference type="Proteomes" id="UP000451471">
    <property type="component" value="Unassembled WGS sequence"/>
</dbReference>
<evidence type="ECO:0000313" key="3">
    <source>
        <dbReference type="Proteomes" id="UP000451471"/>
    </source>
</evidence>
<organism evidence="2 3">
    <name type="scientific">Halomarina oriensis</name>
    <dbReference type="NCBI Taxonomy" id="671145"/>
    <lineage>
        <taxon>Archaea</taxon>
        <taxon>Methanobacteriati</taxon>
        <taxon>Methanobacteriota</taxon>
        <taxon>Stenosarchaea group</taxon>
        <taxon>Halobacteria</taxon>
        <taxon>Halobacteriales</taxon>
        <taxon>Natronomonadaceae</taxon>
        <taxon>Halomarina</taxon>
    </lineage>
</organism>
<evidence type="ECO:0008006" key="4">
    <source>
        <dbReference type="Google" id="ProtNLM"/>
    </source>
</evidence>
<feature type="transmembrane region" description="Helical" evidence="1">
    <location>
        <begin position="25"/>
        <end position="43"/>
    </location>
</feature>
<keyword evidence="1" id="KW-1133">Transmembrane helix</keyword>
<feature type="transmembrane region" description="Helical" evidence="1">
    <location>
        <begin position="279"/>
        <end position="300"/>
    </location>
</feature>
<feature type="transmembrane region" description="Helical" evidence="1">
    <location>
        <begin position="84"/>
        <end position="111"/>
    </location>
</feature>
<feature type="transmembrane region" description="Helical" evidence="1">
    <location>
        <begin position="225"/>
        <end position="245"/>
    </location>
</feature>
<protein>
    <recommendedName>
        <fullName evidence="4">Glycerophosphoryl diester phosphodiesterase membrane domain-containing protein</fullName>
    </recommendedName>
</protein>
<reference evidence="2 3" key="1">
    <citation type="submission" date="2019-12" db="EMBL/GenBank/DDBJ databases">
        <title>Halocatena pleomorpha gen. nov. sp. nov., an extremely halophilic archaeon of family Halobacteriaceae isolated from saltpan soil.</title>
        <authorList>
            <person name="Pal Y."/>
            <person name="Verma A."/>
            <person name="Krishnamurthi S."/>
            <person name="Kumar P."/>
        </authorList>
    </citation>
    <scope>NUCLEOTIDE SEQUENCE [LARGE SCALE GENOMIC DNA]</scope>
    <source>
        <strain evidence="2 3">JCM 16495</strain>
    </source>
</reference>
<dbReference type="Pfam" id="PF24400">
    <property type="entry name" value="DUF7544"/>
    <property type="match status" value="1"/>
</dbReference>
<comment type="caution">
    <text evidence="2">The sequence shown here is derived from an EMBL/GenBank/DDBJ whole genome shotgun (WGS) entry which is preliminary data.</text>
</comment>
<dbReference type="OrthoDB" id="137652at2157"/>
<dbReference type="AlphaFoldDB" id="A0A6B0GQL7"/>
<gene>
    <name evidence="2" type="ORF">GQS65_21200</name>
</gene>
<feature type="transmembrane region" description="Helical" evidence="1">
    <location>
        <begin position="251"/>
        <end position="272"/>
    </location>
</feature>
<keyword evidence="1" id="KW-0472">Membrane</keyword>
<evidence type="ECO:0000313" key="2">
    <source>
        <dbReference type="EMBL" id="MWG36970.1"/>
    </source>
</evidence>
<sequence>MVLYALDDLDDAYAATRRFLFPFDWRRWLGLAFVAFFVASSTGTPSSGVQFTGAGGGTDTGTTGEFSQAEFDAFVQAVEPLVPLVVGVVVATLLLALLFAVVGAVMEFVLVQSLREDRVAVREFFGRYWRKGVRLFGFRLGLGFLAFLVGVLVFGLTVGPLVVGLDPVVPLVALVVLAPLFVLFALAVAAVGGFTTAFVVPIMLLEDRGVLSAWRRLWPTVRSQWRQFAVYALVVTVVLFALGLVAGIVVAIPVALVGAVLALVLGAGFFVGGVTAGTVALAVVLGVPFVLFVLLVGALVQVPVQTYVRYHALLVLGDADERFDLIPDVRRSIREPGQGGVSGPTSAD</sequence>
<evidence type="ECO:0000256" key="1">
    <source>
        <dbReference type="SAM" id="Phobius"/>
    </source>
</evidence>
<proteinExistence type="predicted"/>